<name>A0A074JNG4_9RHOB</name>
<sequence>MLALLLLAPLPAQAVNSSDCLILPGMTIDLGSAVPGQIGAVEVDIGDAVRKGQIVASLNTSVQQAVKDLATLRAKNHAQIDAARARLDFEAKEFSRSTELRERGVVAQSASEERATAYEIRKRELEAAEMEYELAQLDLARAEAELEVRRIRAPIDGVVAERHLDPGEYLRDDGKIVTLVSLDPLRVDVFLPQTEYRRIHRGQRATITPEMTGSAPAQAQVVAFDQTIDAASATFRVRLELPNSDHAIIAGTRCRAEFE</sequence>
<gene>
    <name evidence="5" type="ORF">TP2_13695</name>
</gene>
<dbReference type="InterPro" id="IPR006143">
    <property type="entry name" value="RND_pump_MFP"/>
</dbReference>
<dbReference type="InterPro" id="IPR058792">
    <property type="entry name" value="Beta-barrel_RND_2"/>
</dbReference>
<evidence type="ECO:0000313" key="6">
    <source>
        <dbReference type="Proteomes" id="UP000027432"/>
    </source>
</evidence>
<evidence type="ECO:0000256" key="2">
    <source>
        <dbReference type="SAM" id="Coils"/>
    </source>
</evidence>
<dbReference type="PANTHER" id="PTHR30469">
    <property type="entry name" value="MULTIDRUG RESISTANCE PROTEIN MDTA"/>
    <property type="match status" value="1"/>
</dbReference>
<dbReference type="Proteomes" id="UP000027432">
    <property type="component" value="Unassembled WGS sequence"/>
</dbReference>
<dbReference type="STRING" id="1353537.TP2_13695"/>
<dbReference type="Gene3D" id="2.40.30.170">
    <property type="match status" value="1"/>
</dbReference>
<evidence type="ECO:0000256" key="1">
    <source>
        <dbReference type="ARBA" id="ARBA00009477"/>
    </source>
</evidence>
<reference evidence="5 6" key="1">
    <citation type="submission" date="2013-07" db="EMBL/GenBank/DDBJ databases">
        <title>Thioclava pacifica DSM 10166 Genome Sequencing.</title>
        <authorList>
            <person name="Lai Q."/>
            <person name="Shao Z."/>
        </authorList>
    </citation>
    <scope>NUCLEOTIDE SEQUENCE [LARGE SCALE GENOMIC DNA]</scope>
    <source>
        <strain evidence="5 6">DSM 10166</strain>
    </source>
</reference>
<dbReference type="Pfam" id="PF25973">
    <property type="entry name" value="BSH_CzcB"/>
    <property type="match status" value="1"/>
</dbReference>
<keyword evidence="2" id="KW-0175">Coiled coil</keyword>
<organism evidence="5 6">
    <name type="scientific">Thioclava pacifica DSM 10166</name>
    <dbReference type="NCBI Taxonomy" id="1353537"/>
    <lineage>
        <taxon>Bacteria</taxon>
        <taxon>Pseudomonadati</taxon>
        <taxon>Pseudomonadota</taxon>
        <taxon>Alphaproteobacteria</taxon>
        <taxon>Rhodobacterales</taxon>
        <taxon>Paracoccaceae</taxon>
        <taxon>Thioclava</taxon>
    </lineage>
</organism>
<dbReference type="SUPFAM" id="SSF111369">
    <property type="entry name" value="HlyD-like secretion proteins"/>
    <property type="match status" value="1"/>
</dbReference>
<comment type="caution">
    <text evidence="5">The sequence shown here is derived from an EMBL/GenBank/DDBJ whole genome shotgun (WGS) entry which is preliminary data.</text>
</comment>
<feature type="domain" description="CzcB-like barrel-sandwich hybrid" evidence="4">
    <location>
        <begin position="32"/>
        <end position="179"/>
    </location>
</feature>
<dbReference type="eggNOG" id="COG0845">
    <property type="taxonomic scope" value="Bacteria"/>
</dbReference>
<dbReference type="InterPro" id="IPR058647">
    <property type="entry name" value="BSH_CzcB-like"/>
</dbReference>
<evidence type="ECO:0000259" key="3">
    <source>
        <dbReference type="Pfam" id="PF25954"/>
    </source>
</evidence>
<feature type="coiled-coil region" evidence="2">
    <location>
        <begin position="118"/>
        <end position="147"/>
    </location>
</feature>
<dbReference type="Pfam" id="PF25954">
    <property type="entry name" value="Beta-barrel_RND_2"/>
    <property type="match status" value="1"/>
</dbReference>
<feature type="domain" description="CusB-like beta-barrel" evidence="3">
    <location>
        <begin position="188"/>
        <end position="256"/>
    </location>
</feature>
<comment type="similarity">
    <text evidence="1">Belongs to the membrane fusion protein (MFP) (TC 8.A.1) family.</text>
</comment>
<dbReference type="Gene3D" id="2.40.50.100">
    <property type="match status" value="1"/>
</dbReference>
<dbReference type="Gene3D" id="1.10.287.470">
    <property type="entry name" value="Helix hairpin bin"/>
    <property type="match status" value="1"/>
</dbReference>
<dbReference type="NCBIfam" id="TIGR01730">
    <property type="entry name" value="RND_mfp"/>
    <property type="match status" value="1"/>
</dbReference>
<evidence type="ECO:0000313" key="5">
    <source>
        <dbReference type="EMBL" id="KEO50937.1"/>
    </source>
</evidence>
<accession>A0A074JNG4</accession>
<proteinExistence type="inferred from homology"/>
<dbReference type="GO" id="GO:0015562">
    <property type="term" value="F:efflux transmembrane transporter activity"/>
    <property type="evidence" value="ECO:0007669"/>
    <property type="project" value="TreeGrafter"/>
</dbReference>
<evidence type="ECO:0000259" key="4">
    <source>
        <dbReference type="Pfam" id="PF25973"/>
    </source>
</evidence>
<protein>
    <submittedName>
        <fullName evidence="5">Uncharacterized protein</fullName>
    </submittedName>
</protein>
<dbReference type="GO" id="GO:1990281">
    <property type="term" value="C:efflux pump complex"/>
    <property type="evidence" value="ECO:0007669"/>
    <property type="project" value="TreeGrafter"/>
</dbReference>
<dbReference type="PANTHER" id="PTHR30469:SF15">
    <property type="entry name" value="HLYD FAMILY OF SECRETION PROTEINS"/>
    <property type="match status" value="1"/>
</dbReference>
<keyword evidence="6" id="KW-1185">Reference proteome</keyword>
<dbReference type="AlphaFoldDB" id="A0A074JNG4"/>
<dbReference type="EMBL" id="AUND01000040">
    <property type="protein sequence ID" value="KEO50937.1"/>
    <property type="molecule type" value="Genomic_DNA"/>
</dbReference>